<evidence type="ECO:0000259" key="4">
    <source>
        <dbReference type="Pfam" id="PF25973"/>
    </source>
</evidence>
<proteinExistence type="inferred from homology"/>
<feature type="coiled-coil region" evidence="2">
    <location>
        <begin position="126"/>
        <end position="153"/>
    </location>
</feature>
<evidence type="ECO:0000313" key="6">
    <source>
        <dbReference type="EMBL" id="GAC14234.1"/>
    </source>
</evidence>
<accession>K6X0N1</accession>
<dbReference type="InterPro" id="IPR006143">
    <property type="entry name" value="RND_pump_MFP"/>
</dbReference>
<feature type="chain" id="PRO_5003896238" evidence="3">
    <location>
        <begin position="24"/>
        <end position="355"/>
    </location>
</feature>
<dbReference type="STRING" id="1127673.GLIP_1600"/>
<keyword evidence="7" id="KW-1185">Reference proteome</keyword>
<gene>
    <name evidence="6" type="ORF">GLIP_1600</name>
</gene>
<dbReference type="Pfam" id="PF25989">
    <property type="entry name" value="YknX_C"/>
    <property type="match status" value="1"/>
</dbReference>
<keyword evidence="2" id="KW-0175">Coiled coil</keyword>
<dbReference type="eggNOG" id="COG0845">
    <property type="taxonomic scope" value="Bacteria"/>
</dbReference>
<dbReference type="Gene3D" id="2.40.420.20">
    <property type="match status" value="1"/>
</dbReference>
<evidence type="ECO:0000256" key="2">
    <source>
        <dbReference type="SAM" id="Coils"/>
    </source>
</evidence>
<comment type="similarity">
    <text evidence="1">Belongs to the membrane fusion protein (MFP) (TC 8.A.1) family.</text>
</comment>
<dbReference type="EMBL" id="BAEN01000035">
    <property type="protein sequence ID" value="GAC14234.1"/>
    <property type="molecule type" value="Genomic_DNA"/>
</dbReference>
<dbReference type="Pfam" id="PF25973">
    <property type="entry name" value="BSH_CzcB"/>
    <property type="match status" value="1"/>
</dbReference>
<organism evidence="6 7">
    <name type="scientific">Aliiglaciecola lipolytica E3</name>
    <dbReference type="NCBI Taxonomy" id="1127673"/>
    <lineage>
        <taxon>Bacteria</taxon>
        <taxon>Pseudomonadati</taxon>
        <taxon>Pseudomonadota</taxon>
        <taxon>Gammaproteobacteria</taxon>
        <taxon>Alteromonadales</taxon>
        <taxon>Alteromonadaceae</taxon>
        <taxon>Aliiglaciecola</taxon>
    </lineage>
</organism>
<sequence length="355" mass="39361">MQNLKFRKILISSLAIVSCAAFAQQDPVTLVEIEDVRNEMISQQIWVPGTVMSRSDSNIAAEVPGRITWMAEVGDLVEAGEVLAKVDDHMLKLNFEQNKANVAKWESRVDLLTRKQARFSSMAQKANTSKDQLDEIVSELEVARQELNQAKIDQKLTQYKITQSHIKAPFKSMVVERIQSPGEYIATGQTVLRVVDTGNIEASIKAPLSAVPFIKQGLAVKVLSGNHERLHPIRTIVPVGNARSRMMEIRVQLTPEEYAIGGAVRVALPHSEFHQAMTVPRDALVLRKSGAFVYQIVGENEAKQVAVTVGIGVGERIEVFGELNHQSPVVTRGAERLKEGQKVRFNEPIEELATL</sequence>
<dbReference type="InterPro" id="IPR058647">
    <property type="entry name" value="BSH_CzcB-like"/>
</dbReference>
<dbReference type="GO" id="GO:1990281">
    <property type="term" value="C:efflux pump complex"/>
    <property type="evidence" value="ECO:0007669"/>
    <property type="project" value="TreeGrafter"/>
</dbReference>
<keyword evidence="3" id="KW-0732">Signal</keyword>
<dbReference type="Proteomes" id="UP000006334">
    <property type="component" value="Unassembled WGS sequence"/>
</dbReference>
<dbReference type="GO" id="GO:0015562">
    <property type="term" value="F:efflux transmembrane transporter activity"/>
    <property type="evidence" value="ECO:0007669"/>
    <property type="project" value="TreeGrafter"/>
</dbReference>
<dbReference type="PANTHER" id="PTHR30469:SF15">
    <property type="entry name" value="HLYD FAMILY OF SECRETION PROTEINS"/>
    <property type="match status" value="1"/>
</dbReference>
<evidence type="ECO:0000259" key="5">
    <source>
        <dbReference type="Pfam" id="PF25989"/>
    </source>
</evidence>
<evidence type="ECO:0000313" key="7">
    <source>
        <dbReference type="Proteomes" id="UP000006334"/>
    </source>
</evidence>
<dbReference type="AlphaFoldDB" id="K6X0N1"/>
<dbReference type="Gene3D" id="2.40.30.170">
    <property type="match status" value="1"/>
</dbReference>
<dbReference type="PROSITE" id="PS51257">
    <property type="entry name" value="PROKAR_LIPOPROTEIN"/>
    <property type="match status" value="1"/>
</dbReference>
<evidence type="ECO:0000256" key="1">
    <source>
        <dbReference type="ARBA" id="ARBA00009477"/>
    </source>
</evidence>
<dbReference type="SUPFAM" id="SSF111369">
    <property type="entry name" value="HlyD-like secretion proteins"/>
    <property type="match status" value="1"/>
</dbReference>
<feature type="signal peptide" evidence="3">
    <location>
        <begin position="1"/>
        <end position="23"/>
    </location>
</feature>
<protein>
    <submittedName>
        <fullName evidence="6">RND family efflux transporter MFP subunit</fullName>
    </submittedName>
</protein>
<dbReference type="PANTHER" id="PTHR30469">
    <property type="entry name" value="MULTIDRUG RESISTANCE PROTEIN MDTA"/>
    <property type="match status" value="1"/>
</dbReference>
<name>K6X0N1_9ALTE</name>
<dbReference type="InterPro" id="IPR058637">
    <property type="entry name" value="YknX-like_C"/>
</dbReference>
<evidence type="ECO:0000256" key="3">
    <source>
        <dbReference type="SAM" id="SignalP"/>
    </source>
</evidence>
<dbReference type="Gene3D" id="2.40.50.100">
    <property type="match status" value="1"/>
</dbReference>
<feature type="domain" description="CzcB-like barrel-sandwich hybrid" evidence="4">
    <location>
        <begin position="58"/>
        <end position="196"/>
    </location>
</feature>
<reference evidence="6 7" key="1">
    <citation type="journal article" date="2017" name="Antonie Van Leeuwenhoek">
        <title>Rhizobium rhizosphaerae sp. nov., a novel species isolated from rice rhizosphere.</title>
        <authorList>
            <person name="Zhao J.J."/>
            <person name="Zhang J."/>
            <person name="Zhang R.J."/>
            <person name="Zhang C.W."/>
            <person name="Yin H.Q."/>
            <person name="Zhang X.X."/>
        </authorList>
    </citation>
    <scope>NUCLEOTIDE SEQUENCE [LARGE SCALE GENOMIC DNA]</scope>
    <source>
        <strain evidence="6 7">E3</strain>
    </source>
</reference>
<comment type="caution">
    <text evidence="6">The sequence shown here is derived from an EMBL/GenBank/DDBJ whole genome shotgun (WGS) entry which is preliminary data.</text>
</comment>
<dbReference type="RefSeq" id="WP_008844050.1">
    <property type="nucleotide sequence ID" value="NZ_BAEN01000035.1"/>
</dbReference>
<dbReference type="NCBIfam" id="TIGR01730">
    <property type="entry name" value="RND_mfp"/>
    <property type="match status" value="1"/>
</dbReference>
<dbReference type="Gene3D" id="1.10.287.470">
    <property type="entry name" value="Helix hairpin bin"/>
    <property type="match status" value="1"/>
</dbReference>
<dbReference type="OrthoDB" id="9806939at2"/>
<feature type="domain" description="YknX-like C-terminal permuted SH3-like" evidence="5">
    <location>
        <begin position="276"/>
        <end position="344"/>
    </location>
</feature>